<accession>A0AAD7N2L9</accession>
<dbReference type="Proteomes" id="UP001215598">
    <property type="component" value="Unassembled WGS sequence"/>
</dbReference>
<organism evidence="2 3">
    <name type="scientific">Mycena metata</name>
    <dbReference type="NCBI Taxonomy" id="1033252"/>
    <lineage>
        <taxon>Eukaryota</taxon>
        <taxon>Fungi</taxon>
        <taxon>Dikarya</taxon>
        <taxon>Basidiomycota</taxon>
        <taxon>Agaricomycotina</taxon>
        <taxon>Agaricomycetes</taxon>
        <taxon>Agaricomycetidae</taxon>
        <taxon>Agaricales</taxon>
        <taxon>Marasmiineae</taxon>
        <taxon>Mycenaceae</taxon>
        <taxon>Mycena</taxon>
    </lineage>
</organism>
<dbReference type="EMBL" id="JARKIB010000093">
    <property type="protein sequence ID" value="KAJ7742802.1"/>
    <property type="molecule type" value="Genomic_DNA"/>
</dbReference>
<reference evidence="2" key="1">
    <citation type="submission" date="2023-03" db="EMBL/GenBank/DDBJ databases">
        <title>Massive genome expansion in bonnet fungi (Mycena s.s.) driven by repeated elements and novel gene families across ecological guilds.</title>
        <authorList>
            <consortium name="Lawrence Berkeley National Laboratory"/>
            <person name="Harder C.B."/>
            <person name="Miyauchi S."/>
            <person name="Viragh M."/>
            <person name="Kuo A."/>
            <person name="Thoen E."/>
            <person name="Andreopoulos B."/>
            <person name="Lu D."/>
            <person name="Skrede I."/>
            <person name="Drula E."/>
            <person name="Henrissat B."/>
            <person name="Morin E."/>
            <person name="Kohler A."/>
            <person name="Barry K."/>
            <person name="LaButti K."/>
            <person name="Morin E."/>
            <person name="Salamov A."/>
            <person name="Lipzen A."/>
            <person name="Mereny Z."/>
            <person name="Hegedus B."/>
            <person name="Baldrian P."/>
            <person name="Stursova M."/>
            <person name="Weitz H."/>
            <person name="Taylor A."/>
            <person name="Grigoriev I.V."/>
            <person name="Nagy L.G."/>
            <person name="Martin F."/>
            <person name="Kauserud H."/>
        </authorList>
    </citation>
    <scope>NUCLEOTIDE SEQUENCE</scope>
    <source>
        <strain evidence="2">CBHHK182m</strain>
    </source>
</reference>
<name>A0AAD7N2L9_9AGAR</name>
<gene>
    <name evidence="2" type="ORF">B0H16DRAFT_1727971</name>
</gene>
<protein>
    <submittedName>
        <fullName evidence="2">Uncharacterized protein</fullName>
    </submittedName>
</protein>
<dbReference type="AlphaFoldDB" id="A0AAD7N2L9"/>
<evidence type="ECO:0000256" key="1">
    <source>
        <dbReference type="SAM" id="SignalP"/>
    </source>
</evidence>
<proteinExistence type="predicted"/>
<keyword evidence="3" id="KW-1185">Reference proteome</keyword>
<evidence type="ECO:0000313" key="3">
    <source>
        <dbReference type="Proteomes" id="UP001215598"/>
    </source>
</evidence>
<feature type="signal peptide" evidence="1">
    <location>
        <begin position="1"/>
        <end position="24"/>
    </location>
</feature>
<comment type="caution">
    <text evidence="2">The sequence shown here is derived from an EMBL/GenBank/DDBJ whole genome shotgun (WGS) entry which is preliminary data.</text>
</comment>
<keyword evidence="1" id="KW-0732">Signal</keyword>
<evidence type="ECO:0000313" key="2">
    <source>
        <dbReference type="EMBL" id="KAJ7742802.1"/>
    </source>
</evidence>
<feature type="chain" id="PRO_5042205078" evidence="1">
    <location>
        <begin position="25"/>
        <end position="319"/>
    </location>
</feature>
<sequence>MPIPPLFSFLCLYYIFTALPSCWGIDLNSEQPQIAVSRGLPEDTFLVAGQDGLCALAEYLDANPTTGVSRLFLSDSAPGNESAVNADAFAACPIIKLLTNRILHYTHGMLLGFSYLLYTCDADSFREYEFPELRELTLGVDEVWRYQDIIFQKESLTHLHVASGHHDHTPPSMAVILGALQNLTHLRISGPRKEGDVPAMDWQTPSPAFGLFHQASFNSVVIPPDFILMIQPGPNPDLNDFSSGAYTSFVQHLARHPNVRLRSAPRVKDDGFLGSDLRLVLPLTYAIAQFMNRSRGGLGDWGSLTTGEMYLWAKDFLSA</sequence>